<dbReference type="InterPro" id="IPR052579">
    <property type="entry name" value="Zinc_finger_SWIM"/>
</dbReference>
<name>A0A2N5VEF1_9BASI</name>
<reference evidence="3 4" key="1">
    <citation type="submission" date="2017-11" db="EMBL/GenBank/DDBJ databases">
        <title>De novo assembly and phasing of dikaryotic genomes from two isolates of Puccinia coronata f. sp. avenae, the causal agent of oat crown rust.</title>
        <authorList>
            <person name="Miller M.E."/>
            <person name="Zhang Y."/>
            <person name="Omidvar V."/>
            <person name="Sperschneider J."/>
            <person name="Schwessinger B."/>
            <person name="Raley C."/>
            <person name="Palmer J.M."/>
            <person name="Garnica D."/>
            <person name="Upadhyaya N."/>
            <person name="Rathjen J."/>
            <person name="Taylor J.M."/>
            <person name="Park R.F."/>
            <person name="Dodds P.N."/>
            <person name="Hirsch C.D."/>
            <person name="Kianian S.F."/>
            <person name="Figueroa M."/>
        </authorList>
    </citation>
    <scope>NUCLEOTIDE SEQUENCE [LARGE SCALE GENOMIC DNA]</scope>
    <source>
        <strain evidence="3">12SD80</strain>
    </source>
</reference>
<accession>A0A2N5VEF1</accession>
<proteinExistence type="predicted"/>
<organism evidence="3 4">
    <name type="scientific">Puccinia coronata f. sp. avenae</name>
    <dbReference type="NCBI Taxonomy" id="200324"/>
    <lineage>
        <taxon>Eukaryota</taxon>
        <taxon>Fungi</taxon>
        <taxon>Dikarya</taxon>
        <taxon>Basidiomycota</taxon>
        <taxon>Pucciniomycotina</taxon>
        <taxon>Pucciniomycetes</taxon>
        <taxon>Pucciniales</taxon>
        <taxon>Pucciniaceae</taxon>
        <taxon>Puccinia</taxon>
    </lineage>
</organism>
<dbReference type="EMBL" id="PGCI01000024">
    <property type="protein sequence ID" value="PLW48374.1"/>
    <property type="molecule type" value="Genomic_DNA"/>
</dbReference>
<dbReference type="Pfam" id="PF10551">
    <property type="entry name" value="MULE"/>
    <property type="match status" value="1"/>
</dbReference>
<dbReference type="Proteomes" id="UP000235392">
    <property type="component" value="Unassembled WGS sequence"/>
</dbReference>
<dbReference type="CDD" id="cd22744">
    <property type="entry name" value="OTU"/>
    <property type="match status" value="1"/>
</dbReference>
<feature type="region of interest" description="Disordered" evidence="1">
    <location>
        <begin position="402"/>
        <end position="536"/>
    </location>
</feature>
<comment type="caution">
    <text evidence="3">The sequence shown here is derived from an EMBL/GenBank/DDBJ whole genome shotgun (WGS) entry which is preliminary data.</text>
</comment>
<gene>
    <name evidence="3" type="ORF">PCASD_02864</name>
</gene>
<feature type="compositionally biased region" description="Polar residues" evidence="1">
    <location>
        <begin position="402"/>
        <end position="451"/>
    </location>
</feature>
<dbReference type="PANTHER" id="PTHR31569">
    <property type="entry name" value="SWIM-TYPE DOMAIN-CONTAINING PROTEIN"/>
    <property type="match status" value="1"/>
</dbReference>
<feature type="domain" description="MULE transposase" evidence="2">
    <location>
        <begin position="67"/>
        <end position="163"/>
    </location>
</feature>
<dbReference type="AlphaFoldDB" id="A0A2N5VEF1"/>
<evidence type="ECO:0000313" key="4">
    <source>
        <dbReference type="Proteomes" id="UP000235392"/>
    </source>
</evidence>
<feature type="compositionally biased region" description="Basic and acidic residues" evidence="1">
    <location>
        <begin position="481"/>
        <end position="510"/>
    </location>
</feature>
<evidence type="ECO:0000259" key="2">
    <source>
        <dbReference type="Pfam" id="PF10551"/>
    </source>
</evidence>
<dbReference type="PANTHER" id="PTHR31569:SF4">
    <property type="entry name" value="SWIM-TYPE DOMAIN-CONTAINING PROTEIN"/>
    <property type="match status" value="1"/>
</dbReference>
<dbReference type="Gene3D" id="3.90.70.80">
    <property type="match status" value="1"/>
</dbReference>
<dbReference type="InterPro" id="IPR018289">
    <property type="entry name" value="MULE_transposase_dom"/>
</dbReference>
<evidence type="ECO:0000313" key="3">
    <source>
        <dbReference type="EMBL" id="PLW48374.1"/>
    </source>
</evidence>
<sequence>MSTIYTARKKATQEMLQGISPIVHLNKTLQSSDFTTMARTDDKGHLTALFFCHTRSVELLSSYHYILFLDCTYKTNRYKMPLLHIAGVTGANKSFSLAFCFLREETQDYYEWALRNLLNIFTSNNIPLPEVVITNREQALINSLSQIFPNAYHMLCIWHIEKNLVTNGAKYIKNRTFEYEMIHEWNKVIRLSSQSDFQTSFSKFSSQFGSSFQKYMESQWLPVAEKYADAWTKSITHFGNRTTSRMESGHAFIKSHLLGPNHSFPSVIKMITNALEAQAHEISAHYHQQKINSLRNIAKIFKNCHGRITHYALRKAQNNLSAISSLDKTATCNGFHKKRTGIPCKHRLAELVDLGKLVDPDEFHPHWHIKTNLTNLLHPLSHLKPDATAEEKIENIKESLLQMNPAQPSQEGTSRTWKTQGCNQQGQNHHLRTPTTTGKPKSTASTTNHPKSTTRDPSAFEYVEKKRKRDAMLASKIKSKKEREEKLKKKDEEDQKKKQKEEDLNKEKESAPPTRTRPVRKAAARSNPPPEPPKKKIRAVAIASRLQIQREAWEDSSYMTALPGILQDYIDKTLNVESDGHCGFRAAAHCLGRGQNEFLSIREEVYQHIVDNRRFYEVNLFFEDIDAMLRRLKFPDVKKRCDIQHWMCMPSMGDPMANAFKCPVFFFSKTNSQSFFPALCPPNNNPPIFIAFSSSHFVAVQLKNPLLFPAPNLQIDWEVAAVPQALAWKEKYAKCFDLTDTLKASAPKDKYKHY</sequence>
<evidence type="ECO:0000256" key="1">
    <source>
        <dbReference type="SAM" id="MobiDB-lite"/>
    </source>
</evidence>
<protein>
    <recommendedName>
        <fullName evidence="2">MULE transposase domain-containing protein</fullName>
    </recommendedName>
</protein>